<dbReference type="EMBL" id="JABBWG010000004">
    <property type="protein sequence ID" value="KAG1823398.1"/>
    <property type="molecule type" value="Genomic_DNA"/>
</dbReference>
<accession>A0A9P7EJX7</accession>
<dbReference type="RefSeq" id="XP_041197458.1">
    <property type="nucleotide sequence ID" value="XM_041334510.1"/>
</dbReference>
<dbReference type="Pfam" id="PF17667">
    <property type="entry name" value="Pkinase_fungal"/>
    <property type="match status" value="1"/>
</dbReference>
<feature type="domain" description="Fungal-type protein kinase" evidence="2">
    <location>
        <begin position="3"/>
        <end position="368"/>
    </location>
</feature>
<sequence length="515" mass="58049">MREDLLRRFAFGITIEDTQMRLWLSNRAFLAVTEPINIFENIDSVISLFYALGSASASSNMKELGWDPTVERIRDGEVFQYKFTIGDEVFTTTRELATYGADSMVGRGTRVYEATDAEGKKVAVKDSWREAGRQSEGEILKNILASCEEKLQPDELANAKRHFVGVRLWQDVAIDDTRDETLDVMAAEEHNHTWVSIDLNPILSKTLHLSSKGDVPDSGQLSASFPTQLGIIAHKETGIPRRVHTRTVFHDVGVALKDVTSLADHLTCLSGALMALYYLHKAGWVHRDFSVGNAIWVGYAKEIDSKTSNDVRTGTMHFMAVEVECQDYLFLPISDPLSPGTDAPINPPFRMNFLHDIESVWWAFTWIFFYHTDTTTENAGHSFDDQWNQFQLAFPGTVGHISRRDCFTNIRGLQSNCKAVLSKTCHNVCYHIPHFAKALQDGYRKAEANHPLLALDNILLEDMHGKAAEFLYGAQERAGVIELHPLPNVLKQKRPRPGDETSPPPKYKGKKPRRD</sequence>
<dbReference type="PANTHER" id="PTHR38248:SF2">
    <property type="entry name" value="FUNK1 11"/>
    <property type="match status" value="1"/>
</dbReference>
<name>A0A9P7EJX7_9AGAM</name>
<keyword evidence="4" id="KW-1185">Reference proteome</keyword>
<dbReference type="Proteomes" id="UP000807769">
    <property type="component" value="Unassembled WGS sequence"/>
</dbReference>
<dbReference type="SUPFAM" id="SSF56112">
    <property type="entry name" value="Protein kinase-like (PK-like)"/>
    <property type="match status" value="1"/>
</dbReference>
<dbReference type="OrthoDB" id="3260094at2759"/>
<organism evidence="3 4">
    <name type="scientific">Suillus subaureus</name>
    <dbReference type="NCBI Taxonomy" id="48587"/>
    <lineage>
        <taxon>Eukaryota</taxon>
        <taxon>Fungi</taxon>
        <taxon>Dikarya</taxon>
        <taxon>Basidiomycota</taxon>
        <taxon>Agaricomycotina</taxon>
        <taxon>Agaricomycetes</taxon>
        <taxon>Agaricomycetidae</taxon>
        <taxon>Boletales</taxon>
        <taxon>Suillineae</taxon>
        <taxon>Suillaceae</taxon>
        <taxon>Suillus</taxon>
    </lineage>
</organism>
<dbReference type="PANTHER" id="PTHR38248">
    <property type="entry name" value="FUNK1 6"/>
    <property type="match status" value="1"/>
</dbReference>
<dbReference type="InterPro" id="IPR011009">
    <property type="entry name" value="Kinase-like_dom_sf"/>
</dbReference>
<protein>
    <recommendedName>
        <fullName evidence="2">Fungal-type protein kinase domain-containing protein</fullName>
    </recommendedName>
</protein>
<dbReference type="InterPro" id="IPR040976">
    <property type="entry name" value="Pkinase_fungal"/>
</dbReference>
<reference evidence="3" key="1">
    <citation type="journal article" date="2020" name="New Phytol.">
        <title>Comparative genomics reveals dynamic genome evolution in host specialist ectomycorrhizal fungi.</title>
        <authorList>
            <person name="Lofgren L.A."/>
            <person name="Nguyen N.H."/>
            <person name="Vilgalys R."/>
            <person name="Ruytinx J."/>
            <person name="Liao H.L."/>
            <person name="Branco S."/>
            <person name="Kuo A."/>
            <person name="LaButti K."/>
            <person name="Lipzen A."/>
            <person name="Andreopoulos W."/>
            <person name="Pangilinan J."/>
            <person name="Riley R."/>
            <person name="Hundley H."/>
            <person name="Na H."/>
            <person name="Barry K."/>
            <person name="Grigoriev I.V."/>
            <person name="Stajich J.E."/>
            <person name="Kennedy P.G."/>
        </authorList>
    </citation>
    <scope>NUCLEOTIDE SEQUENCE</scope>
    <source>
        <strain evidence="3">MN1</strain>
    </source>
</reference>
<evidence type="ECO:0000256" key="1">
    <source>
        <dbReference type="SAM" id="MobiDB-lite"/>
    </source>
</evidence>
<feature type="region of interest" description="Disordered" evidence="1">
    <location>
        <begin position="486"/>
        <end position="515"/>
    </location>
</feature>
<gene>
    <name evidence="3" type="ORF">BJ212DRAFT_1323979</name>
</gene>
<evidence type="ECO:0000313" key="3">
    <source>
        <dbReference type="EMBL" id="KAG1823398.1"/>
    </source>
</evidence>
<dbReference type="AlphaFoldDB" id="A0A9P7EJX7"/>
<proteinExistence type="predicted"/>
<dbReference type="GeneID" id="64628527"/>
<comment type="caution">
    <text evidence="3">The sequence shown here is derived from an EMBL/GenBank/DDBJ whole genome shotgun (WGS) entry which is preliminary data.</text>
</comment>
<evidence type="ECO:0000313" key="4">
    <source>
        <dbReference type="Proteomes" id="UP000807769"/>
    </source>
</evidence>
<evidence type="ECO:0000259" key="2">
    <source>
        <dbReference type="Pfam" id="PF17667"/>
    </source>
</evidence>